<dbReference type="InterPro" id="IPR029044">
    <property type="entry name" value="Nucleotide-diphossugar_trans"/>
</dbReference>
<evidence type="ECO:0000313" key="2">
    <source>
        <dbReference type="EMBL" id="KJD34801.1"/>
    </source>
</evidence>
<dbReference type="PANTHER" id="PTHR43685">
    <property type="entry name" value="GLYCOSYLTRANSFERASE"/>
    <property type="match status" value="1"/>
</dbReference>
<dbReference type="RefSeq" id="WP_044625210.1">
    <property type="nucleotide sequence ID" value="NZ_JTDV01000001.1"/>
</dbReference>
<dbReference type="OrthoDB" id="9815829at2"/>
<dbReference type="Proteomes" id="UP000032361">
    <property type="component" value="Unassembled WGS sequence"/>
</dbReference>
<keyword evidence="3" id="KW-1185">Reference proteome</keyword>
<keyword evidence="2" id="KW-0808">Transferase</keyword>
<dbReference type="EMBL" id="JTDV01000001">
    <property type="protein sequence ID" value="KJD34801.1"/>
    <property type="molecule type" value="Genomic_DNA"/>
</dbReference>
<dbReference type="PANTHER" id="PTHR43685:SF14">
    <property type="entry name" value="GLYCOSYLTRANSFERASE 2-LIKE DOMAIN-CONTAINING PROTEIN"/>
    <property type="match status" value="1"/>
</dbReference>
<accession>A0A0D7W6R6</accession>
<sequence length="414" mass="48401">MTKTKPYQIIHIKLNKDHDLSLVIKPNQKYYLVFWWKTIPLGNLYINENGVEDLERTILKVIIPTLTYYGLKKTGNIEGLLSSKREHFFKQINSILTPFINKKIPKKVDVSVVICTRNRSESLKKCLNKLQNQTCQPSEVLVIDNAPFDNTTEKVVKQFSNVNYYIEPTPGLSFARNLGVKQAKNAIIAFTDDDVEVDKLWIFNIWDTFKNNNIDALTGLIIASSLETESQQIFEKYWGFNKGYQDIYFDKKYLTNSTEVPRIWELGAGANMAFRKDIICKLNYFDERLGAGASGCSEDSELWFRMLLENSKIQYNPRIIVFHEHRSQITQLKKQLFSYMKGHVVAALIHHSQNKTLGYKKYIFNLPKYYLLLFRLGFPNYRFRYKTLWAEFTGYFSGIKFYILNKNKPAITKK</sequence>
<dbReference type="Pfam" id="PF00535">
    <property type="entry name" value="Glycos_transf_2"/>
    <property type="match status" value="1"/>
</dbReference>
<dbReference type="STRING" id="1382798.PK35_01750"/>
<dbReference type="InterPro" id="IPR050834">
    <property type="entry name" value="Glycosyltransf_2"/>
</dbReference>
<dbReference type="GO" id="GO:0016740">
    <property type="term" value="F:transferase activity"/>
    <property type="evidence" value="ECO:0007669"/>
    <property type="project" value="UniProtKB-KW"/>
</dbReference>
<dbReference type="AlphaFoldDB" id="A0A0D7W6R6"/>
<dbReference type="PATRIC" id="fig|1382798.3.peg.353"/>
<dbReference type="InterPro" id="IPR001173">
    <property type="entry name" value="Glyco_trans_2-like"/>
</dbReference>
<organism evidence="2 3">
    <name type="scientific">Neotamlana nanhaiensis</name>
    <dbReference type="NCBI Taxonomy" id="1382798"/>
    <lineage>
        <taxon>Bacteria</taxon>
        <taxon>Pseudomonadati</taxon>
        <taxon>Bacteroidota</taxon>
        <taxon>Flavobacteriia</taxon>
        <taxon>Flavobacteriales</taxon>
        <taxon>Flavobacteriaceae</taxon>
        <taxon>Neotamlana</taxon>
    </lineage>
</organism>
<name>A0A0D7W6R6_9FLAO</name>
<dbReference type="Gene3D" id="3.90.550.10">
    <property type="entry name" value="Spore Coat Polysaccharide Biosynthesis Protein SpsA, Chain A"/>
    <property type="match status" value="1"/>
</dbReference>
<dbReference type="SUPFAM" id="SSF53448">
    <property type="entry name" value="Nucleotide-diphospho-sugar transferases"/>
    <property type="match status" value="1"/>
</dbReference>
<protein>
    <submittedName>
        <fullName evidence="2">Family 2 glycosyl transferase</fullName>
    </submittedName>
</protein>
<comment type="caution">
    <text evidence="2">The sequence shown here is derived from an EMBL/GenBank/DDBJ whole genome shotgun (WGS) entry which is preliminary data.</text>
</comment>
<proteinExistence type="predicted"/>
<reference evidence="2 3" key="1">
    <citation type="journal article" date="2015" name="Antonie Van Leeuwenhoek">
        <title>Tamlana nanhaiensis sp. nov., isolated from surface seawater collected from the South China Sea.</title>
        <authorList>
            <person name="Liu X."/>
            <person name="Lai Q."/>
            <person name="Du Y."/>
            <person name="Li G."/>
            <person name="Sun F."/>
            <person name="Shao Z."/>
        </authorList>
    </citation>
    <scope>NUCLEOTIDE SEQUENCE [LARGE SCALE GENOMIC DNA]</scope>
    <source>
        <strain evidence="2 3">FHC16</strain>
    </source>
</reference>
<feature type="domain" description="Glycosyltransferase 2-like" evidence="1">
    <location>
        <begin position="111"/>
        <end position="252"/>
    </location>
</feature>
<evidence type="ECO:0000313" key="3">
    <source>
        <dbReference type="Proteomes" id="UP000032361"/>
    </source>
</evidence>
<gene>
    <name evidence="2" type="ORF">PK35_01750</name>
</gene>
<evidence type="ECO:0000259" key="1">
    <source>
        <dbReference type="Pfam" id="PF00535"/>
    </source>
</evidence>